<dbReference type="InterPro" id="IPR027417">
    <property type="entry name" value="P-loop_NTPase"/>
</dbReference>
<keyword evidence="5" id="KW-1185">Reference proteome</keyword>
<reference evidence="4 5" key="1">
    <citation type="submission" date="2013-08" db="EMBL/GenBank/DDBJ databases">
        <authorList>
            <person name="Weinstock G."/>
            <person name="Sodergren E."/>
            <person name="Wylie T."/>
            <person name="Fulton L."/>
            <person name="Fulton R."/>
            <person name="Fronick C."/>
            <person name="O'Laughlin M."/>
            <person name="Godfrey J."/>
            <person name="Miner T."/>
            <person name="Herter B."/>
            <person name="Appelbaum E."/>
            <person name="Cordes M."/>
            <person name="Lek S."/>
            <person name="Wollam A."/>
            <person name="Pepin K.H."/>
            <person name="Palsikar V.B."/>
            <person name="Mitreva M."/>
            <person name="Wilson R.K."/>
        </authorList>
    </citation>
    <scope>NUCLEOTIDE SEQUENCE [LARGE SCALE GENOMIC DNA]</scope>
    <source>
        <strain evidence="4 5">ATCC 700627</strain>
    </source>
</reference>
<keyword evidence="1" id="KW-0547">Nucleotide-binding</keyword>
<dbReference type="PANTHER" id="PTHR43158:SF1">
    <property type="entry name" value="ABC TRANSPORTER, ATP-BINDING PROTEIN"/>
    <property type="match status" value="1"/>
</dbReference>
<evidence type="ECO:0000259" key="3">
    <source>
        <dbReference type="PROSITE" id="PS50893"/>
    </source>
</evidence>
<dbReference type="PANTHER" id="PTHR43158">
    <property type="entry name" value="SKFA PEPTIDE EXPORT ATP-BINDING PROTEIN SKFE"/>
    <property type="match status" value="1"/>
</dbReference>
<protein>
    <submittedName>
        <fullName evidence="4">ABC transporter, ATP-binding protein</fullName>
    </submittedName>
</protein>
<feature type="domain" description="ABC transporter" evidence="3">
    <location>
        <begin position="1"/>
        <end position="226"/>
    </location>
</feature>
<dbReference type="Gene3D" id="3.40.50.300">
    <property type="entry name" value="P-loop containing nucleotide triphosphate hydrolases"/>
    <property type="match status" value="1"/>
</dbReference>
<dbReference type="InterPro" id="IPR003593">
    <property type="entry name" value="AAA+_ATPase"/>
</dbReference>
<dbReference type="InterPro" id="IPR003439">
    <property type="entry name" value="ABC_transporter-like_ATP-bd"/>
</dbReference>
<evidence type="ECO:0000256" key="1">
    <source>
        <dbReference type="ARBA" id="ARBA00022741"/>
    </source>
</evidence>
<gene>
    <name evidence="4" type="ORF">HMPREF1983_01409</name>
</gene>
<dbReference type="HOGENOM" id="CLU_000604_1_22_9"/>
<dbReference type="SMART" id="SM00382">
    <property type="entry name" value="AAA"/>
    <property type="match status" value="1"/>
</dbReference>
<dbReference type="Proteomes" id="UP000016637">
    <property type="component" value="Unassembled WGS sequence"/>
</dbReference>
<dbReference type="SUPFAM" id="SSF52540">
    <property type="entry name" value="P-loop containing nucleoside triphosphate hydrolases"/>
    <property type="match status" value="1"/>
</dbReference>
<sequence>MLTINNLTMVKNSFKLGPVNLDIKNGYVYAIVGNSGAGKTVFLQSILGGFDIRKDMVYYDKLNFNDNELEIKFQYSYIADKPLFSDKLRVDELISKLKKLDERLNIEKCFKLLKKYKVYRQKKIYELSQGQIKILLFSIGISTKSNILVLDNPFSGVGLIAKRELLALLREYITDDKIIIIVTEEMNVIQHFADYIIVFENGKVILNEDIVSLQEKFNNTNVEEILITILQGGKGNEQRI</sequence>
<evidence type="ECO:0000313" key="4">
    <source>
        <dbReference type="EMBL" id="ERK56357.1"/>
    </source>
</evidence>
<organism evidence="4 5">
    <name type="scientific">Gemella bergeri ATCC 700627</name>
    <dbReference type="NCBI Taxonomy" id="1321820"/>
    <lineage>
        <taxon>Bacteria</taxon>
        <taxon>Bacillati</taxon>
        <taxon>Bacillota</taxon>
        <taxon>Bacilli</taxon>
        <taxon>Bacillales</taxon>
        <taxon>Gemellaceae</taxon>
        <taxon>Gemella</taxon>
    </lineage>
</organism>
<keyword evidence="2 4" id="KW-0067">ATP-binding</keyword>
<dbReference type="RefSeq" id="WP_021752946.1">
    <property type="nucleotide sequence ID" value="NZ_KI271831.1"/>
</dbReference>
<name>U2S0J7_9BACL</name>
<evidence type="ECO:0000313" key="5">
    <source>
        <dbReference type="Proteomes" id="UP000016637"/>
    </source>
</evidence>
<dbReference type="PATRIC" id="fig|1321820.3.peg.1360"/>
<proteinExistence type="predicted"/>
<comment type="caution">
    <text evidence="4">The sequence shown here is derived from an EMBL/GenBank/DDBJ whole genome shotgun (WGS) entry which is preliminary data.</text>
</comment>
<dbReference type="EMBL" id="AWVP01000095">
    <property type="protein sequence ID" value="ERK56357.1"/>
    <property type="molecule type" value="Genomic_DNA"/>
</dbReference>
<dbReference type="AlphaFoldDB" id="U2S0J7"/>
<dbReference type="PROSITE" id="PS50893">
    <property type="entry name" value="ABC_TRANSPORTER_2"/>
    <property type="match status" value="1"/>
</dbReference>
<evidence type="ECO:0000256" key="2">
    <source>
        <dbReference type="ARBA" id="ARBA00022840"/>
    </source>
</evidence>
<dbReference type="eggNOG" id="COG1131">
    <property type="taxonomic scope" value="Bacteria"/>
</dbReference>
<dbReference type="GO" id="GO:0016887">
    <property type="term" value="F:ATP hydrolysis activity"/>
    <property type="evidence" value="ECO:0007669"/>
    <property type="project" value="InterPro"/>
</dbReference>
<accession>U2S0J7</accession>
<dbReference type="Pfam" id="PF00005">
    <property type="entry name" value="ABC_tran"/>
    <property type="match status" value="1"/>
</dbReference>
<dbReference type="GO" id="GO:0005524">
    <property type="term" value="F:ATP binding"/>
    <property type="evidence" value="ECO:0007669"/>
    <property type="project" value="UniProtKB-KW"/>
</dbReference>